<feature type="region of interest" description="Disordered" evidence="6">
    <location>
        <begin position="200"/>
        <end position="228"/>
    </location>
</feature>
<evidence type="ECO:0000256" key="1">
    <source>
        <dbReference type="ARBA" id="ARBA00005331"/>
    </source>
</evidence>
<dbReference type="GO" id="GO:0000045">
    <property type="term" value="P:autophagosome assembly"/>
    <property type="evidence" value="ECO:0007669"/>
    <property type="project" value="InterPro"/>
</dbReference>
<sequence>MTTPSIDDIRLDIWKQLEQRDQKEHAFHDVISSNQRLQQQLSQLLKRLRNESPTLPSSKTTSVEKENLELRIRELKEERADFFKLQSENAQRLVLMNDQLRVKEDTDAKQKQELTQLTEKASKLSSKCELQIEQLREKDITIQILQDELSALQLEITTTEERNQQLTKENLQLVQRWMEKMNSEAEKMNEATQFYETALHQAARQRQSTSKSKSSSTTTDHHQNKLLKTSTIVLPNHPYRTLSSTHDGDLYCIQASHTGKYFATGSEDRKIKLYDTTKSIASPMSTLSGALQSITSIDFNASDEFLVASSTDHSTRVWNLATKRIVHTLTGHIGKVYAAKYVPADSNRVVTGSHDRTLKVWDLNKGWCVRTIFSFSSCNDVCLLDPDGQTLVSGHLDNTLRVWDSKSGNGIKDLNGIHTDQITSVCVSPDGSSVLTNSRDNTLKIVDLRMYEVTHSFKAPTYQNGLNWSRACYSPDGCYVAAGSRDGSIHIWNTRNSQLERHMKGDHNSIISGVAWNPLGTDLYSAEKGPKTVCLWDTSIEQRSSTSPSSSSPSSYAK</sequence>
<dbReference type="PANTHER" id="PTHR19878:SF8">
    <property type="entry name" value="AUTOPHAGY-RELATED 16, ISOFORM F"/>
    <property type="match status" value="1"/>
</dbReference>
<feature type="coiled-coil region" evidence="5">
    <location>
        <begin position="31"/>
        <end position="85"/>
    </location>
</feature>
<evidence type="ECO:0000256" key="6">
    <source>
        <dbReference type="SAM" id="MobiDB-lite"/>
    </source>
</evidence>
<dbReference type="EMBL" id="MCGE01000026">
    <property type="protein sequence ID" value="ORZ09842.1"/>
    <property type="molecule type" value="Genomic_DNA"/>
</dbReference>
<feature type="coiled-coil region" evidence="5">
    <location>
        <begin position="135"/>
        <end position="198"/>
    </location>
</feature>
<feature type="repeat" description="WD" evidence="4">
    <location>
        <begin position="287"/>
        <end position="328"/>
    </location>
</feature>
<dbReference type="STRING" id="90262.A0A1X2I5F6"/>
<evidence type="ECO:0000256" key="4">
    <source>
        <dbReference type="PROSITE-ProRule" id="PRU00221"/>
    </source>
</evidence>
<dbReference type="OrthoDB" id="538223at2759"/>
<protein>
    <submittedName>
        <fullName evidence="8">WD40-repeat-containing domain protein</fullName>
    </submittedName>
</protein>
<dbReference type="Proteomes" id="UP000193560">
    <property type="component" value="Unassembled WGS sequence"/>
</dbReference>
<dbReference type="CDD" id="cd22887">
    <property type="entry name" value="Atg16_CCD"/>
    <property type="match status" value="1"/>
</dbReference>
<feature type="compositionally biased region" description="Low complexity" evidence="6">
    <location>
        <begin position="208"/>
        <end position="218"/>
    </location>
</feature>
<dbReference type="InterPro" id="IPR036322">
    <property type="entry name" value="WD40_repeat_dom_sf"/>
</dbReference>
<dbReference type="PANTHER" id="PTHR19878">
    <property type="entry name" value="AUTOPHAGY PROTEIN 16-LIKE"/>
    <property type="match status" value="1"/>
</dbReference>
<dbReference type="Gene3D" id="2.130.10.10">
    <property type="entry name" value="YVTN repeat-like/Quinoprotein amine dehydrogenase"/>
    <property type="match status" value="2"/>
</dbReference>
<dbReference type="SMART" id="SM00320">
    <property type="entry name" value="WD40"/>
    <property type="match status" value="7"/>
</dbReference>
<comment type="caution">
    <text evidence="8">The sequence shown here is derived from an EMBL/GenBank/DDBJ whole genome shotgun (WGS) entry which is preliminary data.</text>
</comment>
<evidence type="ECO:0000259" key="7">
    <source>
        <dbReference type="Pfam" id="PF08614"/>
    </source>
</evidence>
<proteinExistence type="inferred from homology"/>
<comment type="similarity">
    <text evidence="1">Belongs to the ATG16 family.</text>
</comment>
<organism evidence="8 9">
    <name type="scientific">Absidia repens</name>
    <dbReference type="NCBI Taxonomy" id="90262"/>
    <lineage>
        <taxon>Eukaryota</taxon>
        <taxon>Fungi</taxon>
        <taxon>Fungi incertae sedis</taxon>
        <taxon>Mucoromycota</taxon>
        <taxon>Mucoromycotina</taxon>
        <taxon>Mucoromycetes</taxon>
        <taxon>Mucorales</taxon>
        <taxon>Cunninghamellaceae</taxon>
        <taxon>Absidia</taxon>
    </lineage>
</organism>
<dbReference type="CDD" id="cd00200">
    <property type="entry name" value="WD40"/>
    <property type="match status" value="1"/>
</dbReference>
<dbReference type="InterPro" id="IPR045160">
    <property type="entry name" value="ATG16"/>
</dbReference>
<dbReference type="Pfam" id="PF00400">
    <property type="entry name" value="WD40"/>
    <property type="match status" value="6"/>
</dbReference>
<reference evidence="8 9" key="1">
    <citation type="submission" date="2016-07" db="EMBL/GenBank/DDBJ databases">
        <title>Pervasive Adenine N6-methylation of Active Genes in Fungi.</title>
        <authorList>
            <consortium name="DOE Joint Genome Institute"/>
            <person name="Mondo S.J."/>
            <person name="Dannebaum R.O."/>
            <person name="Kuo R.C."/>
            <person name="Labutti K."/>
            <person name="Haridas S."/>
            <person name="Kuo A."/>
            <person name="Salamov A."/>
            <person name="Ahrendt S.R."/>
            <person name="Lipzen A."/>
            <person name="Sullivan W."/>
            <person name="Andreopoulos W.B."/>
            <person name="Clum A."/>
            <person name="Lindquist E."/>
            <person name="Daum C."/>
            <person name="Ramamoorthy G.K."/>
            <person name="Gryganskyi A."/>
            <person name="Culley D."/>
            <person name="Magnuson J.K."/>
            <person name="James T.Y."/>
            <person name="O'Malley M.A."/>
            <person name="Stajich J.E."/>
            <person name="Spatafora J.W."/>
            <person name="Visel A."/>
            <person name="Grigoriev I.V."/>
        </authorList>
    </citation>
    <scope>NUCLEOTIDE SEQUENCE [LARGE SCALE GENOMIC DNA]</scope>
    <source>
        <strain evidence="8 9">NRRL 1336</strain>
    </source>
</reference>
<dbReference type="PROSITE" id="PS00678">
    <property type="entry name" value="WD_REPEATS_1"/>
    <property type="match status" value="4"/>
</dbReference>
<evidence type="ECO:0000256" key="5">
    <source>
        <dbReference type="SAM" id="Coils"/>
    </source>
</evidence>
<dbReference type="GO" id="GO:0000421">
    <property type="term" value="C:autophagosome membrane"/>
    <property type="evidence" value="ECO:0007669"/>
    <property type="project" value="TreeGrafter"/>
</dbReference>
<dbReference type="InterPro" id="IPR013923">
    <property type="entry name" value="Autophagy-rel_prot_16_dom"/>
</dbReference>
<evidence type="ECO:0000313" key="9">
    <source>
        <dbReference type="Proteomes" id="UP000193560"/>
    </source>
</evidence>
<dbReference type="PROSITE" id="PS50082">
    <property type="entry name" value="WD_REPEATS_2"/>
    <property type="match status" value="6"/>
</dbReference>
<feature type="repeat" description="WD" evidence="4">
    <location>
        <begin position="243"/>
        <end position="275"/>
    </location>
</feature>
<dbReference type="Pfam" id="PF08614">
    <property type="entry name" value="ATG16"/>
    <property type="match status" value="1"/>
</dbReference>
<feature type="repeat" description="WD" evidence="4">
    <location>
        <begin position="384"/>
        <end position="413"/>
    </location>
</feature>
<dbReference type="InterPro" id="IPR019775">
    <property type="entry name" value="WD40_repeat_CS"/>
</dbReference>
<name>A0A1X2I5F6_9FUNG</name>
<dbReference type="GO" id="GO:0034274">
    <property type="term" value="C:Atg12-Atg5-Atg16 complex"/>
    <property type="evidence" value="ECO:0007669"/>
    <property type="project" value="TreeGrafter"/>
</dbReference>
<feature type="repeat" description="WD" evidence="4">
    <location>
        <begin position="329"/>
        <end position="371"/>
    </location>
</feature>
<dbReference type="InterPro" id="IPR015943">
    <property type="entry name" value="WD40/YVTN_repeat-like_dom_sf"/>
</dbReference>
<evidence type="ECO:0000256" key="2">
    <source>
        <dbReference type="ARBA" id="ARBA00022574"/>
    </source>
</evidence>
<keyword evidence="3" id="KW-0677">Repeat</keyword>
<dbReference type="GO" id="GO:0043495">
    <property type="term" value="F:protein-membrane adaptor activity"/>
    <property type="evidence" value="ECO:0007669"/>
    <property type="project" value="TreeGrafter"/>
</dbReference>
<dbReference type="InterPro" id="IPR001680">
    <property type="entry name" value="WD40_rpt"/>
</dbReference>
<feature type="repeat" description="WD" evidence="4">
    <location>
        <begin position="418"/>
        <end position="456"/>
    </location>
</feature>
<feature type="domain" description="Autophagy-related protein 16" evidence="7">
    <location>
        <begin position="13"/>
        <end position="189"/>
    </location>
</feature>
<dbReference type="Gene3D" id="1.20.5.170">
    <property type="match status" value="1"/>
</dbReference>
<feature type="repeat" description="WD" evidence="4">
    <location>
        <begin position="473"/>
        <end position="502"/>
    </location>
</feature>
<dbReference type="PROSITE" id="PS50294">
    <property type="entry name" value="WD_REPEATS_REGION"/>
    <property type="match status" value="2"/>
</dbReference>
<evidence type="ECO:0000313" key="8">
    <source>
        <dbReference type="EMBL" id="ORZ09842.1"/>
    </source>
</evidence>
<dbReference type="AlphaFoldDB" id="A0A1X2I5F6"/>
<gene>
    <name evidence="8" type="ORF">BCR42DRAFT_423179</name>
</gene>
<dbReference type="InterPro" id="IPR020472">
    <property type="entry name" value="WD40_PAC1"/>
</dbReference>
<keyword evidence="5" id="KW-0175">Coiled coil</keyword>
<dbReference type="SUPFAM" id="SSF50978">
    <property type="entry name" value="WD40 repeat-like"/>
    <property type="match status" value="1"/>
</dbReference>
<evidence type="ECO:0000256" key="3">
    <source>
        <dbReference type="ARBA" id="ARBA00022737"/>
    </source>
</evidence>
<accession>A0A1X2I5F6</accession>
<dbReference type="PRINTS" id="PR00320">
    <property type="entry name" value="GPROTEINBRPT"/>
</dbReference>
<keyword evidence="2 4" id="KW-0853">WD repeat</keyword>
<dbReference type="GO" id="GO:0034045">
    <property type="term" value="C:phagophore assembly site membrane"/>
    <property type="evidence" value="ECO:0007669"/>
    <property type="project" value="TreeGrafter"/>
</dbReference>
<keyword evidence="9" id="KW-1185">Reference proteome</keyword>